<dbReference type="SUPFAM" id="SSF55486">
    <property type="entry name" value="Metalloproteases ('zincins'), catalytic domain"/>
    <property type="match status" value="1"/>
</dbReference>
<dbReference type="VEuPathDB" id="VectorBase:HLOH_049386"/>
<evidence type="ECO:0000313" key="2">
    <source>
        <dbReference type="EMBL" id="KAH9373359.1"/>
    </source>
</evidence>
<accession>A0A9J6GEX7</accession>
<dbReference type="InterPro" id="IPR000718">
    <property type="entry name" value="Peptidase_M13"/>
</dbReference>
<evidence type="ECO:0000259" key="1">
    <source>
        <dbReference type="Pfam" id="PF01431"/>
    </source>
</evidence>
<dbReference type="InterPro" id="IPR042089">
    <property type="entry name" value="Peptidase_M13_dom_2"/>
</dbReference>
<dbReference type="PANTHER" id="PTHR11733">
    <property type="entry name" value="ZINC METALLOPROTEASE FAMILY M13 NEPRILYSIN-RELATED"/>
    <property type="match status" value="1"/>
</dbReference>
<dbReference type="PROSITE" id="PS51885">
    <property type="entry name" value="NEPRILYSIN"/>
    <property type="match status" value="1"/>
</dbReference>
<dbReference type="Gene3D" id="3.40.390.10">
    <property type="entry name" value="Collagenase (Catalytic Domain)"/>
    <property type="match status" value="2"/>
</dbReference>
<dbReference type="Proteomes" id="UP000821853">
    <property type="component" value="Chromosome 4"/>
</dbReference>
<dbReference type="Gene3D" id="1.10.1380.10">
    <property type="entry name" value="Neutral endopeptidase , domain2"/>
    <property type="match status" value="1"/>
</dbReference>
<dbReference type="PANTHER" id="PTHR11733:SF241">
    <property type="entry name" value="GH26575P-RELATED"/>
    <property type="match status" value="1"/>
</dbReference>
<dbReference type="AlphaFoldDB" id="A0A9J6GEX7"/>
<name>A0A9J6GEX7_HAELO</name>
<reference evidence="2 3" key="1">
    <citation type="journal article" date="2020" name="Cell">
        <title>Large-Scale Comparative Analyses of Tick Genomes Elucidate Their Genetic Diversity and Vector Capacities.</title>
        <authorList>
            <consortium name="Tick Genome and Microbiome Consortium (TIGMIC)"/>
            <person name="Jia N."/>
            <person name="Wang J."/>
            <person name="Shi W."/>
            <person name="Du L."/>
            <person name="Sun Y."/>
            <person name="Zhan W."/>
            <person name="Jiang J.F."/>
            <person name="Wang Q."/>
            <person name="Zhang B."/>
            <person name="Ji P."/>
            <person name="Bell-Sakyi L."/>
            <person name="Cui X.M."/>
            <person name="Yuan T.T."/>
            <person name="Jiang B.G."/>
            <person name="Yang W.F."/>
            <person name="Lam T.T."/>
            <person name="Chang Q.C."/>
            <person name="Ding S.J."/>
            <person name="Wang X.J."/>
            <person name="Zhu J.G."/>
            <person name="Ruan X.D."/>
            <person name="Zhao L."/>
            <person name="Wei J.T."/>
            <person name="Ye R.Z."/>
            <person name="Que T.C."/>
            <person name="Du C.H."/>
            <person name="Zhou Y.H."/>
            <person name="Cheng J.X."/>
            <person name="Dai P.F."/>
            <person name="Guo W.B."/>
            <person name="Han X.H."/>
            <person name="Huang E.J."/>
            <person name="Li L.F."/>
            <person name="Wei W."/>
            <person name="Gao Y.C."/>
            <person name="Liu J.Z."/>
            <person name="Shao H.Z."/>
            <person name="Wang X."/>
            <person name="Wang C.C."/>
            <person name="Yang T.C."/>
            <person name="Huo Q.B."/>
            <person name="Li W."/>
            <person name="Chen H.Y."/>
            <person name="Chen S.E."/>
            <person name="Zhou L.G."/>
            <person name="Ni X.B."/>
            <person name="Tian J.H."/>
            <person name="Sheng Y."/>
            <person name="Liu T."/>
            <person name="Pan Y.S."/>
            <person name="Xia L.Y."/>
            <person name="Li J."/>
            <person name="Zhao F."/>
            <person name="Cao W.C."/>
        </authorList>
    </citation>
    <scope>NUCLEOTIDE SEQUENCE [LARGE SCALE GENOMIC DNA]</scope>
    <source>
        <strain evidence="2">HaeL-2018</strain>
    </source>
</reference>
<dbReference type="OMA" id="WLLPDAN"/>
<dbReference type="Pfam" id="PF01431">
    <property type="entry name" value="Peptidase_M13"/>
    <property type="match status" value="1"/>
</dbReference>
<dbReference type="InterPro" id="IPR018497">
    <property type="entry name" value="Peptidase_M13_C"/>
</dbReference>
<keyword evidence="3" id="KW-1185">Reference proteome</keyword>
<feature type="domain" description="Peptidase M13 C-terminal" evidence="1">
    <location>
        <begin position="426"/>
        <end position="514"/>
    </location>
</feature>
<organism evidence="2 3">
    <name type="scientific">Haemaphysalis longicornis</name>
    <name type="common">Bush tick</name>
    <dbReference type="NCBI Taxonomy" id="44386"/>
    <lineage>
        <taxon>Eukaryota</taxon>
        <taxon>Metazoa</taxon>
        <taxon>Ecdysozoa</taxon>
        <taxon>Arthropoda</taxon>
        <taxon>Chelicerata</taxon>
        <taxon>Arachnida</taxon>
        <taxon>Acari</taxon>
        <taxon>Parasitiformes</taxon>
        <taxon>Ixodida</taxon>
        <taxon>Ixodoidea</taxon>
        <taxon>Ixodidae</taxon>
        <taxon>Haemaphysalinae</taxon>
        <taxon>Haemaphysalis</taxon>
    </lineage>
</organism>
<sequence length="517" mass="58358">MFSRQSPLQALVELSTKWALPLWFRVSVAPRLDGRRTVVLTPSHAILVWTHYHRALLTLRDSYPIYVDQYKSAFISKRATAPAFVSFLRDQSLDVQGAIFKKLEDTVTGAKWRPRYHLLRDLPTHLPKHKPADWVSILQWAFAVRPPIAENDGFLFTNSHLVAAMASLMQDLSARQLLFHTTWWFLQSVGPLASCAIFSIADIDERGAVFQKLSCGMHVDFVYNVPLSFASKLRFSEQSRLAAYGILRAVRNASVEKVRALRDVSEQTKSLLESVLKGAKIVVWPDAERVSLDSLELYYGQSQSNGTFPSTFSEWLDTRRQVQRFLGDDEHDLSTTVFQMYSPQLVSYDFVRNILFFSVAAMASPLYYSNGTSAMLYGGLGSVFGEKIVYVIGSVDQLLNGNPSIVPSLEEPRKYLWEYTHCRGTNVMNLAALSFAHAAYVRSRSRLEDLPLQGLENFTPEQVFFITFCHTLCWFRDSGALGVTECNESVKNFSPFATAFSCPPGSPMNPETQCTPF</sequence>
<dbReference type="OrthoDB" id="6475849at2759"/>
<dbReference type="InterPro" id="IPR024079">
    <property type="entry name" value="MetalloPept_cat_dom_sf"/>
</dbReference>
<dbReference type="EMBL" id="JABSTR010000006">
    <property type="protein sequence ID" value="KAH9373359.1"/>
    <property type="molecule type" value="Genomic_DNA"/>
</dbReference>
<protein>
    <recommendedName>
        <fullName evidence="1">Peptidase M13 C-terminal domain-containing protein</fullName>
    </recommendedName>
</protein>
<gene>
    <name evidence="2" type="ORF">HPB48_018412</name>
</gene>
<dbReference type="GO" id="GO:0016485">
    <property type="term" value="P:protein processing"/>
    <property type="evidence" value="ECO:0007669"/>
    <property type="project" value="TreeGrafter"/>
</dbReference>
<proteinExistence type="predicted"/>
<evidence type="ECO:0000313" key="3">
    <source>
        <dbReference type="Proteomes" id="UP000821853"/>
    </source>
</evidence>
<dbReference type="GO" id="GO:0005886">
    <property type="term" value="C:plasma membrane"/>
    <property type="evidence" value="ECO:0007669"/>
    <property type="project" value="TreeGrafter"/>
</dbReference>
<comment type="caution">
    <text evidence="2">The sequence shown here is derived from an EMBL/GenBank/DDBJ whole genome shotgun (WGS) entry which is preliminary data.</text>
</comment>
<dbReference type="GO" id="GO:0004222">
    <property type="term" value="F:metalloendopeptidase activity"/>
    <property type="evidence" value="ECO:0007669"/>
    <property type="project" value="InterPro"/>
</dbReference>